<sequence>MQPLYRQLIFGAITLICIISTCNKCQKQKNRQREQERWNPNTEQQMYDIFYEQSAALGADAAARDRYAACCLSNMKVLFPNGLRDFNGDMPDSVKIAVMKMGAACAKDFRNSVNKWEPEIVNQLKLTFYSYPEVKLLKDTVKAEYVDCLALKVIAQFPNGVAKGDEKAFRDCVVSARKECMKLLANKYEKLRKTKVPPLPATADTVAR</sequence>
<dbReference type="AlphaFoldDB" id="A0A1S9PGS2"/>
<proteinExistence type="predicted"/>
<gene>
    <name evidence="1" type="ORF">BC343_26650</name>
</gene>
<name>A0A1S9PGS2_9SPHI</name>
<evidence type="ECO:0000313" key="1">
    <source>
        <dbReference type="EMBL" id="OOQ60107.1"/>
    </source>
</evidence>
<evidence type="ECO:0000313" key="2">
    <source>
        <dbReference type="Proteomes" id="UP000189739"/>
    </source>
</evidence>
<reference evidence="1 2" key="1">
    <citation type="submission" date="2016-07" db="EMBL/GenBank/DDBJ databases">
        <title>Genomic analysis of zinc-resistant bacterium Mucilaginibacter pedocola TBZ30.</title>
        <authorList>
            <person name="Huang J."/>
            <person name="Tang J."/>
        </authorList>
    </citation>
    <scope>NUCLEOTIDE SEQUENCE [LARGE SCALE GENOMIC DNA]</scope>
    <source>
        <strain evidence="1 2">TBZ30</strain>
    </source>
</reference>
<keyword evidence="2" id="KW-1185">Reference proteome</keyword>
<comment type="caution">
    <text evidence="1">The sequence shown here is derived from an EMBL/GenBank/DDBJ whole genome shotgun (WGS) entry which is preliminary data.</text>
</comment>
<dbReference type="Proteomes" id="UP000189739">
    <property type="component" value="Unassembled WGS sequence"/>
</dbReference>
<organism evidence="1 2">
    <name type="scientific">Mucilaginibacter pedocola</name>
    <dbReference type="NCBI Taxonomy" id="1792845"/>
    <lineage>
        <taxon>Bacteria</taxon>
        <taxon>Pseudomonadati</taxon>
        <taxon>Bacteroidota</taxon>
        <taxon>Sphingobacteriia</taxon>
        <taxon>Sphingobacteriales</taxon>
        <taxon>Sphingobacteriaceae</taxon>
        <taxon>Mucilaginibacter</taxon>
    </lineage>
</organism>
<accession>A0A1S9PGS2</accession>
<dbReference type="EMBL" id="MBTF01000009">
    <property type="protein sequence ID" value="OOQ60107.1"/>
    <property type="molecule type" value="Genomic_DNA"/>
</dbReference>
<protein>
    <submittedName>
        <fullName evidence="1">Uncharacterized protein</fullName>
    </submittedName>
</protein>